<gene>
    <name evidence="1" type="ORF">DWU99_13495</name>
</gene>
<accession>A0A370X238</accession>
<keyword evidence="2" id="KW-1185">Reference proteome</keyword>
<dbReference type="OrthoDB" id="6629495at2"/>
<comment type="caution">
    <text evidence="1">The sequence shown here is derived from an EMBL/GenBank/DDBJ whole genome shotgun (WGS) entry which is preliminary data.</text>
</comment>
<evidence type="ECO:0000313" key="1">
    <source>
        <dbReference type="EMBL" id="RDS82422.1"/>
    </source>
</evidence>
<dbReference type="InterPro" id="IPR018680">
    <property type="entry name" value="DUF2164"/>
</dbReference>
<dbReference type="Proteomes" id="UP000255334">
    <property type="component" value="Unassembled WGS sequence"/>
</dbReference>
<protein>
    <submittedName>
        <fullName evidence="1">DUF2164 domain-containing protein</fullName>
    </submittedName>
</protein>
<proteinExistence type="predicted"/>
<reference evidence="1 2" key="1">
    <citation type="submission" date="2018-07" db="EMBL/GenBank/DDBJ databases">
        <title>Dyella monticola sp. nov. and Dyella psychrodurans sp. nov. isolated from monsoon evergreen broad-leaved forest soil of Dinghu Mountain, China.</title>
        <authorList>
            <person name="Gao Z."/>
            <person name="Qiu L."/>
        </authorList>
    </citation>
    <scope>NUCLEOTIDE SEQUENCE [LARGE SCALE GENOMIC DNA]</scope>
    <source>
        <strain evidence="1 2">4MSK11</strain>
    </source>
</reference>
<sequence>MDNTNITFSQAEKDVIVRKIKLYFSEELQQQIGGFDAEFLLDFFAKEIGAYFYNRGLYDAQAALASKIDDIQDAIFQLERPTEFQR</sequence>
<dbReference type="EMBL" id="QRBF01000005">
    <property type="protein sequence ID" value="RDS82422.1"/>
    <property type="molecule type" value="Genomic_DNA"/>
</dbReference>
<dbReference type="RefSeq" id="WP_115478596.1">
    <property type="nucleotide sequence ID" value="NZ_QRBF01000005.1"/>
</dbReference>
<name>A0A370X238_9GAMM</name>
<dbReference type="AlphaFoldDB" id="A0A370X238"/>
<organism evidence="1 2">
    <name type="scientific">Dyella psychrodurans</name>
    <dbReference type="NCBI Taxonomy" id="1927960"/>
    <lineage>
        <taxon>Bacteria</taxon>
        <taxon>Pseudomonadati</taxon>
        <taxon>Pseudomonadota</taxon>
        <taxon>Gammaproteobacteria</taxon>
        <taxon>Lysobacterales</taxon>
        <taxon>Rhodanobacteraceae</taxon>
        <taxon>Dyella</taxon>
    </lineage>
</organism>
<dbReference type="Pfam" id="PF09932">
    <property type="entry name" value="DUF2164"/>
    <property type="match status" value="1"/>
</dbReference>
<evidence type="ECO:0000313" key="2">
    <source>
        <dbReference type="Proteomes" id="UP000255334"/>
    </source>
</evidence>